<dbReference type="Gene3D" id="3.40.50.920">
    <property type="match status" value="1"/>
</dbReference>
<organism evidence="5">
    <name type="scientific">marine sediment metagenome</name>
    <dbReference type="NCBI Taxonomy" id="412755"/>
    <lineage>
        <taxon>unclassified sequences</taxon>
        <taxon>metagenomes</taxon>
        <taxon>ecological metagenomes</taxon>
    </lineage>
</organism>
<dbReference type="SMART" id="SM00861">
    <property type="entry name" value="Transket_pyr"/>
    <property type="match status" value="1"/>
</dbReference>
<accession>X1SB95</accession>
<dbReference type="InterPro" id="IPR033248">
    <property type="entry name" value="Transketolase_C"/>
</dbReference>
<dbReference type="CDD" id="cd07033">
    <property type="entry name" value="TPP_PYR_DXS_TK_like"/>
    <property type="match status" value="1"/>
</dbReference>
<evidence type="ECO:0000256" key="1">
    <source>
        <dbReference type="ARBA" id="ARBA00001964"/>
    </source>
</evidence>
<comment type="similarity">
    <text evidence="2">Belongs to the transketolase family.</text>
</comment>
<feature type="domain" description="Transketolase-like pyrimidine-binding" evidence="4">
    <location>
        <begin position="9"/>
        <end position="178"/>
    </location>
</feature>
<protein>
    <recommendedName>
        <fullName evidence="4">Transketolase-like pyrimidine-binding domain-containing protein</fullName>
    </recommendedName>
</protein>
<dbReference type="FunFam" id="3.40.50.970:FF:000129">
    <property type="entry name" value="Transketolase"/>
    <property type="match status" value="1"/>
</dbReference>
<evidence type="ECO:0000256" key="2">
    <source>
        <dbReference type="ARBA" id="ARBA00007131"/>
    </source>
</evidence>
<sequence>ARMNSPAIMTMRDVLMEQIYQRMKEDDTIFFVSADFGAPALDKLRRDFKDRFVNVGIAEQNLVNVATGLALEGFTVFAYAIACFLSMRAYEQIRINLALSSQHKRINVNLIGVGSGVSYDMSGPSHHCLEDLAIIRTLPNITLFSPSDNVMTEKFTDYSIATKSPKYIRLDGKPLPRIYEEYTEFEWEKGFYELEEGDDICIVSTGYVTHKALKISKKLNKKKRLGVVDIFLLKPIDEKSLFVKLQKYKYIITLEEGFVGKGGLDSLVSNILRDYGDDIKLGSMGFNDRYLFEYGSRESLYKYDCFDEDNIEKKIMEISSR</sequence>
<dbReference type="Gene3D" id="3.40.50.970">
    <property type="match status" value="1"/>
</dbReference>
<dbReference type="Pfam" id="PF02779">
    <property type="entry name" value="Transket_pyr"/>
    <property type="match status" value="1"/>
</dbReference>
<proteinExistence type="inferred from homology"/>
<dbReference type="SUPFAM" id="SSF52922">
    <property type="entry name" value="TK C-terminal domain-like"/>
    <property type="match status" value="1"/>
</dbReference>
<comment type="cofactor">
    <cofactor evidence="1">
        <name>thiamine diphosphate</name>
        <dbReference type="ChEBI" id="CHEBI:58937"/>
    </cofactor>
</comment>
<name>X1SB95_9ZZZZ</name>
<evidence type="ECO:0000259" key="4">
    <source>
        <dbReference type="SMART" id="SM00861"/>
    </source>
</evidence>
<dbReference type="Pfam" id="PF02780">
    <property type="entry name" value="Transketolase_C"/>
    <property type="match status" value="1"/>
</dbReference>
<dbReference type="InterPro" id="IPR005475">
    <property type="entry name" value="Transketolase-like_Pyr-bd"/>
</dbReference>
<dbReference type="InterPro" id="IPR051157">
    <property type="entry name" value="PDH/Transketolase"/>
</dbReference>
<comment type="caution">
    <text evidence="5">The sequence shown here is derived from an EMBL/GenBank/DDBJ whole genome shotgun (WGS) entry which is preliminary data.</text>
</comment>
<evidence type="ECO:0000313" key="5">
    <source>
        <dbReference type="EMBL" id="GAI72700.1"/>
    </source>
</evidence>
<dbReference type="AlphaFoldDB" id="X1SB95"/>
<keyword evidence="3" id="KW-0786">Thiamine pyrophosphate</keyword>
<evidence type="ECO:0000256" key="3">
    <source>
        <dbReference type="ARBA" id="ARBA00023052"/>
    </source>
</evidence>
<dbReference type="InterPro" id="IPR009014">
    <property type="entry name" value="Transketo_C/PFOR_II"/>
</dbReference>
<dbReference type="PANTHER" id="PTHR43825">
    <property type="entry name" value="PYRUVATE DEHYDROGENASE E1 COMPONENT"/>
    <property type="match status" value="1"/>
</dbReference>
<dbReference type="SUPFAM" id="SSF52518">
    <property type="entry name" value="Thiamin diphosphate-binding fold (THDP-binding)"/>
    <property type="match status" value="1"/>
</dbReference>
<reference evidence="5" key="1">
    <citation type="journal article" date="2014" name="Front. Microbiol.">
        <title>High frequency of phylogenetically diverse reductive dehalogenase-homologous genes in deep subseafloor sedimentary metagenomes.</title>
        <authorList>
            <person name="Kawai M."/>
            <person name="Futagami T."/>
            <person name="Toyoda A."/>
            <person name="Takaki Y."/>
            <person name="Nishi S."/>
            <person name="Hori S."/>
            <person name="Arai W."/>
            <person name="Tsubouchi T."/>
            <person name="Morono Y."/>
            <person name="Uchiyama I."/>
            <person name="Ito T."/>
            <person name="Fujiyama A."/>
            <person name="Inagaki F."/>
            <person name="Takami H."/>
        </authorList>
    </citation>
    <scope>NUCLEOTIDE SEQUENCE</scope>
    <source>
        <strain evidence="5">Expedition CK06-06</strain>
    </source>
</reference>
<dbReference type="PANTHER" id="PTHR43825:SF1">
    <property type="entry name" value="TRANSKETOLASE-LIKE PYRIMIDINE-BINDING DOMAIN-CONTAINING PROTEIN"/>
    <property type="match status" value="1"/>
</dbReference>
<gene>
    <name evidence="5" type="ORF">S12H4_04284</name>
</gene>
<dbReference type="InterPro" id="IPR029061">
    <property type="entry name" value="THDP-binding"/>
</dbReference>
<dbReference type="EMBL" id="BARW01001302">
    <property type="protein sequence ID" value="GAI72700.1"/>
    <property type="molecule type" value="Genomic_DNA"/>
</dbReference>
<feature type="non-terminal residue" evidence="5">
    <location>
        <position position="1"/>
    </location>
</feature>